<dbReference type="InParanoid" id="A0A543APP7"/>
<protein>
    <submittedName>
        <fullName evidence="2">Uncharacterized protein</fullName>
    </submittedName>
</protein>
<reference evidence="2 3" key="1">
    <citation type="submission" date="2019-06" db="EMBL/GenBank/DDBJ databases">
        <title>Sequencing the genomes of 1000 actinobacteria strains.</title>
        <authorList>
            <person name="Klenk H.-P."/>
        </authorList>
    </citation>
    <scope>NUCLEOTIDE SEQUENCE [LARGE SCALE GENOMIC DNA]</scope>
    <source>
        <strain evidence="2 3">DSM 45928</strain>
    </source>
</reference>
<feature type="region of interest" description="Disordered" evidence="1">
    <location>
        <begin position="1"/>
        <end position="21"/>
    </location>
</feature>
<feature type="region of interest" description="Disordered" evidence="1">
    <location>
        <begin position="44"/>
        <end position="64"/>
    </location>
</feature>
<name>A0A543APP7_9ACTN</name>
<accession>A0A543APP7</accession>
<comment type="caution">
    <text evidence="2">The sequence shown here is derived from an EMBL/GenBank/DDBJ whole genome shotgun (WGS) entry which is preliminary data.</text>
</comment>
<evidence type="ECO:0000313" key="2">
    <source>
        <dbReference type="EMBL" id="TQL74548.1"/>
    </source>
</evidence>
<dbReference type="Proteomes" id="UP000317043">
    <property type="component" value="Unassembled WGS sequence"/>
</dbReference>
<proteinExistence type="predicted"/>
<dbReference type="AlphaFoldDB" id="A0A543APP7"/>
<evidence type="ECO:0000313" key="3">
    <source>
        <dbReference type="Proteomes" id="UP000317043"/>
    </source>
</evidence>
<keyword evidence="3" id="KW-1185">Reference proteome</keyword>
<feature type="compositionally biased region" description="Basic and acidic residues" evidence="1">
    <location>
        <begin position="49"/>
        <end position="64"/>
    </location>
</feature>
<gene>
    <name evidence="2" type="ORF">FB566_0033</name>
</gene>
<dbReference type="EMBL" id="VFOW01000001">
    <property type="protein sequence ID" value="TQL74548.1"/>
    <property type="molecule type" value="Genomic_DNA"/>
</dbReference>
<sequence length="83" mass="8910">MCGKGVSSRDGYVASTPGRPGDHIECDVNLASELKKSAIVVNPASTSHVKHETGADERPRKGMIDEVRTAALRQGLPLEEPER</sequence>
<organism evidence="2 3">
    <name type="scientific">Stackebrandtia endophytica</name>
    <dbReference type="NCBI Taxonomy" id="1496996"/>
    <lineage>
        <taxon>Bacteria</taxon>
        <taxon>Bacillati</taxon>
        <taxon>Actinomycetota</taxon>
        <taxon>Actinomycetes</taxon>
        <taxon>Glycomycetales</taxon>
        <taxon>Glycomycetaceae</taxon>
        <taxon>Stackebrandtia</taxon>
    </lineage>
</organism>
<evidence type="ECO:0000256" key="1">
    <source>
        <dbReference type="SAM" id="MobiDB-lite"/>
    </source>
</evidence>